<proteinExistence type="predicted"/>
<dbReference type="AlphaFoldDB" id="A0A7T8K7S1"/>
<dbReference type="Proteomes" id="UP000595437">
    <property type="component" value="Chromosome 6"/>
</dbReference>
<protein>
    <submittedName>
        <fullName evidence="1">Uncharacterized protein</fullName>
    </submittedName>
</protein>
<evidence type="ECO:0000313" key="1">
    <source>
        <dbReference type="EMBL" id="QQP49388.1"/>
    </source>
</evidence>
<dbReference type="EMBL" id="CP045895">
    <property type="protein sequence ID" value="QQP49388.1"/>
    <property type="molecule type" value="Genomic_DNA"/>
</dbReference>
<gene>
    <name evidence="1" type="ORF">FKW44_010044</name>
</gene>
<evidence type="ECO:0000313" key="2">
    <source>
        <dbReference type="Proteomes" id="UP000595437"/>
    </source>
</evidence>
<sequence>MLRAKGQSNRQLQLLEPNLKLANQLTEARVLQEERHFRSQELEAMQEAVEQVPELNPKLRHVYDTVRNAALSGEGGVLRWMHPVVQGRPT</sequence>
<keyword evidence="2" id="KW-1185">Reference proteome</keyword>
<accession>A0A7T8K7S1</accession>
<name>A0A7T8K7S1_CALRO</name>
<organism evidence="1 2">
    <name type="scientific">Caligus rogercresseyi</name>
    <name type="common">Sea louse</name>
    <dbReference type="NCBI Taxonomy" id="217165"/>
    <lineage>
        <taxon>Eukaryota</taxon>
        <taxon>Metazoa</taxon>
        <taxon>Ecdysozoa</taxon>
        <taxon>Arthropoda</taxon>
        <taxon>Crustacea</taxon>
        <taxon>Multicrustacea</taxon>
        <taxon>Hexanauplia</taxon>
        <taxon>Copepoda</taxon>
        <taxon>Siphonostomatoida</taxon>
        <taxon>Caligidae</taxon>
        <taxon>Caligus</taxon>
    </lineage>
</organism>
<reference evidence="2" key="1">
    <citation type="submission" date="2021-01" db="EMBL/GenBank/DDBJ databases">
        <title>Caligus Genome Assembly.</title>
        <authorList>
            <person name="Gallardo-Escarate C."/>
        </authorList>
    </citation>
    <scope>NUCLEOTIDE SEQUENCE [LARGE SCALE GENOMIC DNA]</scope>
</reference>